<dbReference type="InterPro" id="IPR023696">
    <property type="entry name" value="Ureohydrolase_dom_sf"/>
</dbReference>
<evidence type="ECO:0000259" key="5">
    <source>
        <dbReference type="Pfam" id="PF00850"/>
    </source>
</evidence>
<dbReference type="PRINTS" id="PR01272">
    <property type="entry name" value="ACUCPROTEIN"/>
</dbReference>
<dbReference type="SUPFAM" id="SSF52768">
    <property type="entry name" value="Arginase/deacetylase"/>
    <property type="match status" value="1"/>
</dbReference>
<comment type="caution">
    <text evidence="6">The sequence shown here is derived from an EMBL/GenBank/DDBJ whole genome shotgun (WGS) entry which is preliminary data.</text>
</comment>
<proteinExistence type="inferred from homology"/>
<dbReference type="EMBL" id="JBHFAB010000011">
    <property type="protein sequence ID" value="MFC1418330.1"/>
    <property type="molecule type" value="Genomic_DNA"/>
</dbReference>
<comment type="pathway">
    <text evidence="1">Ketone degradation; acetoin degradation.</text>
</comment>
<evidence type="ECO:0000256" key="3">
    <source>
        <dbReference type="ARBA" id="ARBA00020218"/>
    </source>
</evidence>
<dbReference type="PANTHER" id="PTHR10625:SF10">
    <property type="entry name" value="HISTONE DEACETYLASE HDAC1"/>
    <property type="match status" value="1"/>
</dbReference>
<evidence type="ECO:0000256" key="2">
    <source>
        <dbReference type="ARBA" id="ARBA00005947"/>
    </source>
</evidence>
<name>A0ABV6VX29_9ACTN</name>
<dbReference type="Proteomes" id="UP001592531">
    <property type="component" value="Unassembled WGS sequence"/>
</dbReference>
<dbReference type="InterPro" id="IPR037138">
    <property type="entry name" value="His_deacetylse_dom_sf"/>
</dbReference>
<protein>
    <recommendedName>
        <fullName evidence="3">Acetoin utilization protein AcuC</fullName>
    </recommendedName>
</protein>
<sequence length="393" mass="41580">MTPAPHQLDLFWDDASTRYDFGPGHPMDPVRLSLTMSLVRAFGLDRLPGVTVRAAPPAGDSTLALVHDPDYVAAVRRAAASGRPDPAHGLGTEDNPAFAAMHEASALIAGQSVAGAEAVWTGDGGRAVNFAGGLHHAMSGSASGFCVYNDAALAVARLLELGAERVAYVDVDVHHGDGVERAFWDDPRVLTVSLHEHPRTLFPQTGWSEETGGPSAEGGAVNLPLPAGTGDAGWLRAFHAVVPQLLAAFRPQVLVSQHGADTHLEDPLAHLAVSLDAQRAVAVALAALADEHAEGRWLALGGGGYAVADVVPRTWTHLVAIAAGRPIAPETAVPEEWRAEVLRRTRQQGPLRMTDGMPAEWKDFDAGYDPADRLDQAVLATRRAVFPHHGLML</sequence>
<evidence type="ECO:0000313" key="6">
    <source>
        <dbReference type="EMBL" id="MFC1418330.1"/>
    </source>
</evidence>
<dbReference type="CDD" id="cd09994">
    <property type="entry name" value="HDAC_AcuC_like"/>
    <property type="match status" value="1"/>
</dbReference>
<reference evidence="6 7" key="1">
    <citation type="submission" date="2024-09" db="EMBL/GenBank/DDBJ databases">
        <authorList>
            <person name="Lee S.D."/>
        </authorList>
    </citation>
    <scope>NUCLEOTIDE SEQUENCE [LARGE SCALE GENOMIC DNA]</scope>
    <source>
        <strain evidence="6 7">N8-3</strain>
    </source>
</reference>
<comment type="similarity">
    <text evidence="2">Belongs to the histone deacetylase family.</text>
</comment>
<dbReference type="RefSeq" id="WP_380537119.1">
    <property type="nucleotide sequence ID" value="NZ_JBHFAB010000011.1"/>
</dbReference>
<dbReference type="Pfam" id="PF00850">
    <property type="entry name" value="Hist_deacetyl"/>
    <property type="match status" value="1"/>
</dbReference>
<feature type="domain" description="Histone deacetylase" evidence="5">
    <location>
        <begin position="25"/>
        <end position="320"/>
    </location>
</feature>
<evidence type="ECO:0000256" key="4">
    <source>
        <dbReference type="ARBA" id="ARBA00022627"/>
    </source>
</evidence>
<gene>
    <name evidence="6" type="ORF">ACEZDE_17035</name>
</gene>
<keyword evidence="4" id="KW-0006">Acetoin catabolism</keyword>
<dbReference type="InterPro" id="IPR003085">
    <property type="entry name" value="AcuC"/>
</dbReference>
<keyword evidence="7" id="KW-1185">Reference proteome</keyword>
<evidence type="ECO:0000313" key="7">
    <source>
        <dbReference type="Proteomes" id="UP001592531"/>
    </source>
</evidence>
<dbReference type="PANTHER" id="PTHR10625">
    <property type="entry name" value="HISTONE DEACETYLASE HDAC1-RELATED"/>
    <property type="match status" value="1"/>
</dbReference>
<accession>A0ABV6VX29</accession>
<evidence type="ECO:0000256" key="1">
    <source>
        <dbReference type="ARBA" id="ARBA00005101"/>
    </source>
</evidence>
<dbReference type="PRINTS" id="PR01270">
    <property type="entry name" value="HDASUPER"/>
</dbReference>
<dbReference type="InterPro" id="IPR023801">
    <property type="entry name" value="His_deacetylse_dom"/>
</dbReference>
<dbReference type="InterPro" id="IPR000286">
    <property type="entry name" value="HDACs"/>
</dbReference>
<organism evidence="6 7">
    <name type="scientific">Streptacidiphilus cavernicola</name>
    <dbReference type="NCBI Taxonomy" id="3342716"/>
    <lineage>
        <taxon>Bacteria</taxon>
        <taxon>Bacillati</taxon>
        <taxon>Actinomycetota</taxon>
        <taxon>Actinomycetes</taxon>
        <taxon>Kitasatosporales</taxon>
        <taxon>Streptomycetaceae</taxon>
        <taxon>Streptacidiphilus</taxon>
    </lineage>
</organism>
<dbReference type="Gene3D" id="3.40.800.20">
    <property type="entry name" value="Histone deacetylase domain"/>
    <property type="match status" value="1"/>
</dbReference>